<dbReference type="RefSeq" id="WP_188124495.1">
    <property type="nucleotide sequence ID" value="NZ_BOMP01000114.1"/>
</dbReference>
<comment type="caution">
    <text evidence="3">The sequence shown here is derived from an EMBL/GenBank/DDBJ whole genome shotgun (WGS) entry which is preliminary data.</text>
</comment>
<sequence>MSHPVPERLRELADDVRDLEMKPAAEVRARGRARGRRQLAATASAAAAVVAVSAGVAFAGPWQDEISIEPAGPAPFTCELMLPDSPSDVQVRASDAGIASELRERGFTVLDGAVASEAATTLTYGPESVGRAMLLRAAVHGEVTMRFDPGRSDPAIDLAPGPDFDRLATATELNQNLVTAGVPTAPPQCG</sequence>
<dbReference type="EMBL" id="BOMP01000114">
    <property type="protein sequence ID" value="GIE43966.1"/>
    <property type="molecule type" value="Genomic_DNA"/>
</dbReference>
<dbReference type="Proteomes" id="UP000590511">
    <property type="component" value="Unassembled WGS sequence"/>
</dbReference>
<name>A0A7W7HLM2_9ACTN</name>
<keyword evidence="1" id="KW-0472">Membrane</keyword>
<evidence type="ECO:0000313" key="2">
    <source>
        <dbReference type="EMBL" id="GIE43966.1"/>
    </source>
</evidence>
<evidence type="ECO:0000313" key="5">
    <source>
        <dbReference type="Proteomes" id="UP000631312"/>
    </source>
</evidence>
<dbReference type="Proteomes" id="UP000631312">
    <property type="component" value="Unassembled WGS sequence"/>
</dbReference>
<evidence type="ECO:0000313" key="4">
    <source>
        <dbReference type="Proteomes" id="UP000590511"/>
    </source>
</evidence>
<protein>
    <submittedName>
        <fullName evidence="3">Uncharacterized protein</fullName>
    </submittedName>
</protein>
<dbReference type="EMBL" id="JACHNC010000001">
    <property type="protein sequence ID" value="MBB4752695.1"/>
    <property type="molecule type" value="Genomic_DNA"/>
</dbReference>
<evidence type="ECO:0000313" key="3">
    <source>
        <dbReference type="EMBL" id="MBB4752695.1"/>
    </source>
</evidence>
<organism evidence="3 4">
    <name type="scientific">Actinoplanes lobatus</name>
    <dbReference type="NCBI Taxonomy" id="113568"/>
    <lineage>
        <taxon>Bacteria</taxon>
        <taxon>Bacillati</taxon>
        <taxon>Actinomycetota</taxon>
        <taxon>Actinomycetes</taxon>
        <taxon>Micromonosporales</taxon>
        <taxon>Micromonosporaceae</taxon>
        <taxon>Actinoplanes</taxon>
    </lineage>
</organism>
<proteinExistence type="predicted"/>
<reference evidence="2 5" key="2">
    <citation type="submission" date="2021-01" db="EMBL/GenBank/DDBJ databases">
        <title>Whole genome shotgun sequence of Actinoplanes lobatus NBRC 12513.</title>
        <authorList>
            <person name="Komaki H."/>
            <person name="Tamura T."/>
        </authorList>
    </citation>
    <scope>NUCLEOTIDE SEQUENCE [LARGE SCALE GENOMIC DNA]</scope>
    <source>
        <strain evidence="2 5">NBRC 12513</strain>
    </source>
</reference>
<reference evidence="3 4" key="1">
    <citation type="submission" date="2020-08" db="EMBL/GenBank/DDBJ databases">
        <title>Sequencing the genomes of 1000 actinobacteria strains.</title>
        <authorList>
            <person name="Klenk H.-P."/>
        </authorList>
    </citation>
    <scope>NUCLEOTIDE SEQUENCE [LARGE SCALE GENOMIC DNA]</scope>
    <source>
        <strain evidence="3 4">DSM 43150</strain>
    </source>
</reference>
<keyword evidence="5" id="KW-1185">Reference proteome</keyword>
<evidence type="ECO:0000256" key="1">
    <source>
        <dbReference type="SAM" id="Phobius"/>
    </source>
</evidence>
<feature type="transmembrane region" description="Helical" evidence="1">
    <location>
        <begin position="39"/>
        <end position="62"/>
    </location>
</feature>
<gene>
    <name evidence="2" type="ORF">Alo02nite_68640</name>
    <name evidence="3" type="ORF">BJ964_006856</name>
</gene>
<keyword evidence="1" id="KW-1133">Transmembrane helix</keyword>
<keyword evidence="1" id="KW-0812">Transmembrane</keyword>
<accession>A0A7W7HLM2</accession>
<dbReference type="AlphaFoldDB" id="A0A7W7HLM2"/>